<organism evidence="2 3">
    <name type="scientific">Punica granatum</name>
    <name type="common">Pomegranate</name>
    <dbReference type="NCBI Taxonomy" id="22663"/>
    <lineage>
        <taxon>Eukaryota</taxon>
        <taxon>Viridiplantae</taxon>
        <taxon>Streptophyta</taxon>
        <taxon>Embryophyta</taxon>
        <taxon>Tracheophyta</taxon>
        <taxon>Spermatophyta</taxon>
        <taxon>Magnoliopsida</taxon>
        <taxon>eudicotyledons</taxon>
        <taxon>Gunneridae</taxon>
        <taxon>Pentapetalae</taxon>
        <taxon>rosids</taxon>
        <taxon>malvids</taxon>
        <taxon>Myrtales</taxon>
        <taxon>Lythraceae</taxon>
        <taxon>Punica</taxon>
    </lineage>
</organism>
<feature type="compositionally biased region" description="Polar residues" evidence="1">
    <location>
        <begin position="27"/>
        <end position="37"/>
    </location>
</feature>
<feature type="region of interest" description="Disordered" evidence="1">
    <location>
        <begin position="1"/>
        <end position="37"/>
    </location>
</feature>
<gene>
    <name evidence="2" type="ORF">CRG98_029501</name>
</gene>
<comment type="caution">
    <text evidence="2">The sequence shown here is derived from an EMBL/GenBank/DDBJ whole genome shotgun (WGS) entry which is preliminary data.</text>
</comment>
<keyword evidence="3" id="KW-1185">Reference proteome</keyword>
<dbReference type="AlphaFoldDB" id="A0A2I0J1J0"/>
<dbReference type="EMBL" id="PGOL01002146">
    <property type="protein sequence ID" value="PKI50105.1"/>
    <property type="molecule type" value="Genomic_DNA"/>
</dbReference>
<protein>
    <submittedName>
        <fullName evidence="2">Uncharacterized protein</fullName>
    </submittedName>
</protein>
<sequence>MDVETSSHIAGQRPAQPRDKSPLCPFSSPSPHGSTHTVPSNLPDHITSCLILLFFLCSLCFSCNTKAISRSSPLQSL</sequence>
<reference evidence="2 3" key="1">
    <citation type="submission" date="2017-11" db="EMBL/GenBank/DDBJ databases">
        <title>De-novo sequencing of pomegranate (Punica granatum L.) genome.</title>
        <authorList>
            <person name="Akparov Z."/>
            <person name="Amiraslanov A."/>
            <person name="Hajiyeva S."/>
            <person name="Abbasov M."/>
            <person name="Kaur K."/>
            <person name="Hamwieh A."/>
            <person name="Solovyev V."/>
            <person name="Salamov A."/>
            <person name="Braich B."/>
            <person name="Kosarev P."/>
            <person name="Mahmoud A."/>
            <person name="Hajiyev E."/>
            <person name="Babayeva S."/>
            <person name="Izzatullayeva V."/>
            <person name="Mammadov A."/>
            <person name="Mammadov A."/>
            <person name="Sharifova S."/>
            <person name="Ojaghi J."/>
            <person name="Eynullazada K."/>
            <person name="Bayramov B."/>
            <person name="Abdulazimova A."/>
            <person name="Shahmuradov I."/>
        </authorList>
    </citation>
    <scope>NUCLEOTIDE SEQUENCE [LARGE SCALE GENOMIC DNA]</scope>
    <source>
        <strain evidence="3">cv. AG2017</strain>
        <tissue evidence="2">Leaf</tissue>
    </source>
</reference>
<name>A0A2I0J1J0_PUNGR</name>
<evidence type="ECO:0000256" key="1">
    <source>
        <dbReference type="SAM" id="MobiDB-lite"/>
    </source>
</evidence>
<evidence type="ECO:0000313" key="2">
    <source>
        <dbReference type="EMBL" id="PKI50105.1"/>
    </source>
</evidence>
<evidence type="ECO:0000313" key="3">
    <source>
        <dbReference type="Proteomes" id="UP000233551"/>
    </source>
</evidence>
<dbReference type="Proteomes" id="UP000233551">
    <property type="component" value="Unassembled WGS sequence"/>
</dbReference>
<proteinExistence type="predicted"/>
<accession>A0A2I0J1J0</accession>